<dbReference type="AlphaFoldDB" id="A0A9P4HYE5"/>
<accession>A0A9P4HYE5</accession>
<proteinExistence type="predicted"/>
<protein>
    <submittedName>
        <fullName evidence="1">Uncharacterized protein</fullName>
    </submittedName>
</protein>
<sequence>MSGDGRAVVPIAELKARRKRLLFELENGIVSFAELARSWDITLDSVPLAINACNSSALRRNNQSPLLCLRQSSTPTESFIYTDSYLKYLIKGAEDVFEEAYEKAAPLAFPVDARLCRPLWPDIKNHVEQNLDGRCDTMADDLIFLPTNYLDRELEGKFEEIASESAEVNRYPNGDAVRDHIRSKYGERIILIADCAASTIWWKSLVQSMLEDLKGKDSIQVDSYFTQTRPNFRVFNKEAAIRAHAEVVSGAGDQGIVLGTVQLYPWVFKQEKLDQIRQSLVDDAVKLAEQLWESEITASNPSEHIRFQPESLLRPKYPQKPKMELPYPEILASDDDETIKTAFLSKLASLEAETTTQFLALWHDRISLRLEIYTRGCRAVTTDAKLQSQLTEVLRDYAHQELIPETISRAQTRRLIRSTKLKKNITKLQEALQKPSSQQTLDSVLASLQKFAAKMDIPAPNDEDVAAKKEAYVADLVSVARRKEGVVYATGKLAPKLLKTVKGELDVETGDRLEKLKEAVKAGKVGEGEREELRRLAAEL</sequence>
<reference evidence="1" key="1">
    <citation type="journal article" date="2020" name="Stud. Mycol.">
        <title>101 Dothideomycetes genomes: a test case for predicting lifestyles and emergence of pathogens.</title>
        <authorList>
            <person name="Haridas S."/>
            <person name="Albert R."/>
            <person name="Binder M."/>
            <person name="Bloem J."/>
            <person name="Labutti K."/>
            <person name="Salamov A."/>
            <person name="Andreopoulos B."/>
            <person name="Baker S."/>
            <person name="Barry K."/>
            <person name="Bills G."/>
            <person name="Bluhm B."/>
            <person name="Cannon C."/>
            <person name="Castanera R."/>
            <person name="Culley D."/>
            <person name="Daum C."/>
            <person name="Ezra D."/>
            <person name="Gonzalez J."/>
            <person name="Henrissat B."/>
            <person name="Kuo A."/>
            <person name="Liang C."/>
            <person name="Lipzen A."/>
            <person name="Lutzoni F."/>
            <person name="Magnuson J."/>
            <person name="Mondo S."/>
            <person name="Nolan M."/>
            <person name="Ohm R."/>
            <person name="Pangilinan J."/>
            <person name="Park H.-J."/>
            <person name="Ramirez L."/>
            <person name="Alfaro M."/>
            <person name="Sun H."/>
            <person name="Tritt A."/>
            <person name="Yoshinaga Y."/>
            <person name="Zwiers L.-H."/>
            <person name="Turgeon B."/>
            <person name="Goodwin S."/>
            <person name="Spatafora J."/>
            <person name="Crous P."/>
            <person name="Grigoriev I."/>
        </authorList>
    </citation>
    <scope>NUCLEOTIDE SEQUENCE</scope>
    <source>
        <strain evidence="1">CBS 121410</strain>
    </source>
</reference>
<evidence type="ECO:0000313" key="2">
    <source>
        <dbReference type="Proteomes" id="UP000799776"/>
    </source>
</evidence>
<keyword evidence="2" id="KW-1185">Reference proteome</keyword>
<dbReference type="EMBL" id="ML978713">
    <property type="protein sequence ID" value="KAF2090183.1"/>
    <property type="molecule type" value="Genomic_DNA"/>
</dbReference>
<name>A0A9P4HYE5_9PEZI</name>
<organism evidence="1 2">
    <name type="scientific">Saccharata proteae CBS 121410</name>
    <dbReference type="NCBI Taxonomy" id="1314787"/>
    <lineage>
        <taxon>Eukaryota</taxon>
        <taxon>Fungi</taxon>
        <taxon>Dikarya</taxon>
        <taxon>Ascomycota</taxon>
        <taxon>Pezizomycotina</taxon>
        <taxon>Dothideomycetes</taxon>
        <taxon>Dothideomycetes incertae sedis</taxon>
        <taxon>Botryosphaeriales</taxon>
        <taxon>Saccharataceae</taxon>
        <taxon>Saccharata</taxon>
    </lineage>
</organism>
<gene>
    <name evidence="1" type="ORF">K490DRAFT_54583</name>
</gene>
<dbReference type="Proteomes" id="UP000799776">
    <property type="component" value="Unassembled WGS sequence"/>
</dbReference>
<comment type="caution">
    <text evidence="1">The sequence shown here is derived from an EMBL/GenBank/DDBJ whole genome shotgun (WGS) entry which is preliminary data.</text>
</comment>
<evidence type="ECO:0000313" key="1">
    <source>
        <dbReference type="EMBL" id="KAF2090183.1"/>
    </source>
</evidence>
<dbReference type="OrthoDB" id="3935714at2759"/>